<dbReference type="InterPro" id="IPR028082">
    <property type="entry name" value="Peripla_BP_I"/>
</dbReference>
<dbReference type="CDD" id="cd06268">
    <property type="entry name" value="PBP1_ABC_transporter_LIVBP-like"/>
    <property type="match status" value="1"/>
</dbReference>
<proteinExistence type="inferred from homology"/>
<dbReference type="PANTHER" id="PTHR30483">
    <property type="entry name" value="LEUCINE-SPECIFIC-BINDING PROTEIN"/>
    <property type="match status" value="1"/>
</dbReference>
<feature type="region of interest" description="Disordered" evidence="3">
    <location>
        <begin position="47"/>
        <end position="69"/>
    </location>
</feature>
<feature type="domain" description="Leucine-binding protein" evidence="4">
    <location>
        <begin position="81"/>
        <end position="436"/>
    </location>
</feature>
<dbReference type="AlphaFoldDB" id="A0A563DZM2"/>
<evidence type="ECO:0000259" key="4">
    <source>
        <dbReference type="Pfam" id="PF13458"/>
    </source>
</evidence>
<evidence type="ECO:0000256" key="2">
    <source>
        <dbReference type="ARBA" id="ARBA00022729"/>
    </source>
</evidence>
<dbReference type="OrthoDB" id="7337537at2"/>
<dbReference type="Gene3D" id="3.40.50.2300">
    <property type="match status" value="2"/>
</dbReference>
<dbReference type="Proteomes" id="UP000320244">
    <property type="component" value="Unassembled WGS sequence"/>
</dbReference>
<accession>A0A563DZM2</accession>
<name>A0A563DZM2_9MICO</name>
<feature type="region of interest" description="Disordered" evidence="3">
    <location>
        <begin position="1"/>
        <end position="21"/>
    </location>
</feature>
<gene>
    <name evidence="5" type="ORF">FGL98_12985</name>
</gene>
<protein>
    <submittedName>
        <fullName evidence="5">Amino acid ABC transporter substrate-binding protein</fullName>
    </submittedName>
</protein>
<keyword evidence="6" id="KW-1185">Reference proteome</keyword>
<sequence>MKSKRSCGSRHGSGTPSMAGRSRASMGLALVTVASFGLAACGGATSSSGQSPSGTASASGAASPSGGPGAANGSTLVVADVAPFTGTDAALGPTYLASCYGATAAINANGGADGHKLSCKQVDTRGDPADAVPAVRQMFASTSNLALIIGVTSDEAAAVVPVINANKVVVFGMTGQSEFDHQHFDYFYRLVPPDLEESYAMVVIAQNQKYHKIALAFGNDIGSQTFVNPAIASIKKAGMTLVANETLDLTATTFRTEAEKIVSAHPDVIFTEALGAAEASFLSEVQQLNGGKMIPVIGTSATISPAWYKSVAAAVGASTLSKNFLADNLVVETSGPAYSAFKAALESIKGKVGNTGNFDTYLTAPGSVHLYDGINLAALAMVQSKSTNPSVYKADMEKIANGVPGATVVNSFAQGVAALKAGKQVRYEGPGGPTNFDAYHDSTGLFQINMYGPSGNVKVTGSISPQQLRAVTAG</sequence>
<dbReference type="Pfam" id="PF13458">
    <property type="entry name" value="Peripla_BP_6"/>
    <property type="match status" value="1"/>
</dbReference>
<dbReference type="SUPFAM" id="SSF53822">
    <property type="entry name" value="Periplasmic binding protein-like I"/>
    <property type="match status" value="1"/>
</dbReference>
<reference evidence="5 6" key="1">
    <citation type="submission" date="2019-05" db="EMBL/GenBank/DDBJ databases">
        <authorList>
            <person name="Lee S.D."/>
        </authorList>
    </citation>
    <scope>NUCLEOTIDE SEQUENCE [LARGE SCALE GENOMIC DNA]</scope>
    <source>
        <strain evidence="5 6">C5-26</strain>
    </source>
</reference>
<comment type="similarity">
    <text evidence="1">Belongs to the leucine-binding protein family.</text>
</comment>
<dbReference type="InterPro" id="IPR028081">
    <property type="entry name" value="Leu-bd"/>
</dbReference>
<evidence type="ECO:0000313" key="5">
    <source>
        <dbReference type="EMBL" id="TWP35718.1"/>
    </source>
</evidence>
<reference evidence="5 6" key="2">
    <citation type="submission" date="2019-08" db="EMBL/GenBank/DDBJ databases">
        <title>Jejuicoccus antrihumi gen. nov., sp. nov., a new member of the family Dermacoccaceae isolated from a cave.</title>
        <authorList>
            <person name="Schumann P."/>
            <person name="Kim I.S."/>
        </authorList>
    </citation>
    <scope>NUCLEOTIDE SEQUENCE [LARGE SCALE GENOMIC DNA]</scope>
    <source>
        <strain evidence="5 6">C5-26</strain>
    </source>
</reference>
<dbReference type="EMBL" id="VCQV01000017">
    <property type="protein sequence ID" value="TWP35718.1"/>
    <property type="molecule type" value="Genomic_DNA"/>
</dbReference>
<evidence type="ECO:0000256" key="3">
    <source>
        <dbReference type="SAM" id="MobiDB-lite"/>
    </source>
</evidence>
<evidence type="ECO:0000313" key="6">
    <source>
        <dbReference type="Proteomes" id="UP000320244"/>
    </source>
</evidence>
<dbReference type="PANTHER" id="PTHR30483:SF6">
    <property type="entry name" value="PERIPLASMIC BINDING PROTEIN OF ABC TRANSPORTER FOR NATURAL AMINO ACIDS"/>
    <property type="match status" value="1"/>
</dbReference>
<evidence type="ECO:0000256" key="1">
    <source>
        <dbReference type="ARBA" id="ARBA00010062"/>
    </source>
</evidence>
<comment type="caution">
    <text evidence="5">The sequence shown here is derived from an EMBL/GenBank/DDBJ whole genome shotgun (WGS) entry which is preliminary data.</text>
</comment>
<organism evidence="5 6">
    <name type="scientific">Leekyejoonella antrihumi</name>
    <dbReference type="NCBI Taxonomy" id="1660198"/>
    <lineage>
        <taxon>Bacteria</taxon>
        <taxon>Bacillati</taxon>
        <taxon>Actinomycetota</taxon>
        <taxon>Actinomycetes</taxon>
        <taxon>Micrococcales</taxon>
        <taxon>Dermacoccaceae</taxon>
        <taxon>Leekyejoonella</taxon>
    </lineage>
</organism>
<keyword evidence="2" id="KW-0732">Signal</keyword>
<dbReference type="InterPro" id="IPR051010">
    <property type="entry name" value="BCAA_transport"/>
</dbReference>